<keyword evidence="5" id="KW-0802">TPR repeat</keyword>
<protein>
    <submittedName>
        <fullName evidence="8">Protein kinase</fullName>
    </submittedName>
</protein>
<proteinExistence type="predicted"/>
<dbReference type="PROSITE" id="PS00107">
    <property type="entry name" value="PROTEIN_KINASE_ATP"/>
    <property type="match status" value="1"/>
</dbReference>
<dbReference type="PANTHER" id="PTHR43289:SF6">
    <property type="entry name" value="SERINE_THREONINE-PROTEIN KINASE NEKL-3"/>
    <property type="match status" value="1"/>
</dbReference>
<gene>
    <name evidence="8" type="ORF">HKW67_16720</name>
</gene>
<dbReference type="EMBL" id="CP053085">
    <property type="protein sequence ID" value="QJR37042.1"/>
    <property type="molecule type" value="Genomic_DNA"/>
</dbReference>
<dbReference type="GO" id="GO:0004674">
    <property type="term" value="F:protein serine/threonine kinase activity"/>
    <property type="evidence" value="ECO:0007669"/>
    <property type="project" value="TreeGrafter"/>
</dbReference>
<dbReference type="PANTHER" id="PTHR43289">
    <property type="entry name" value="MITOGEN-ACTIVATED PROTEIN KINASE KINASE KINASE 20-RELATED"/>
    <property type="match status" value="1"/>
</dbReference>
<evidence type="ECO:0000256" key="1">
    <source>
        <dbReference type="ARBA" id="ARBA00022679"/>
    </source>
</evidence>
<dbReference type="InterPro" id="IPR000719">
    <property type="entry name" value="Prot_kinase_dom"/>
</dbReference>
<dbReference type="Proteomes" id="UP000500938">
    <property type="component" value="Chromosome"/>
</dbReference>
<dbReference type="PROSITE" id="PS50011">
    <property type="entry name" value="PROTEIN_KINASE_DOM"/>
    <property type="match status" value="1"/>
</dbReference>
<dbReference type="Pfam" id="PF00069">
    <property type="entry name" value="Pkinase"/>
    <property type="match status" value="1"/>
</dbReference>
<dbReference type="InterPro" id="IPR011009">
    <property type="entry name" value="Kinase-like_dom_sf"/>
</dbReference>
<name>A0A6M4IVZ6_9BACT</name>
<evidence type="ECO:0000313" key="8">
    <source>
        <dbReference type="EMBL" id="QJR37042.1"/>
    </source>
</evidence>
<feature type="repeat" description="TPR" evidence="5">
    <location>
        <begin position="1006"/>
        <end position="1039"/>
    </location>
</feature>
<evidence type="ECO:0000259" key="7">
    <source>
        <dbReference type="PROSITE" id="PS50011"/>
    </source>
</evidence>
<reference evidence="8 9" key="1">
    <citation type="submission" date="2020-05" db="EMBL/GenBank/DDBJ databases">
        <title>Complete genome sequence of Gemmatimonas greenlandica TET16.</title>
        <authorList>
            <person name="Zeng Y."/>
        </authorList>
    </citation>
    <scope>NUCLEOTIDE SEQUENCE [LARGE SCALE GENOMIC DNA]</scope>
    <source>
        <strain evidence="8 9">TET16</strain>
    </source>
</reference>
<dbReference type="RefSeq" id="WP_171226475.1">
    <property type="nucleotide sequence ID" value="NZ_CP053085.1"/>
</dbReference>
<dbReference type="Gene3D" id="3.30.200.20">
    <property type="entry name" value="Phosphorylase Kinase, domain 1"/>
    <property type="match status" value="1"/>
</dbReference>
<dbReference type="SMART" id="SM00220">
    <property type="entry name" value="S_TKc"/>
    <property type="match status" value="1"/>
</dbReference>
<dbReference type="Gene3D" id="1.25.40.10">
    <property type="entry name" value="Tetratricopeptide repeat domain"/>
    <property type="match status" value="2"/>
</dbReference>
<dbReference type="GO" id="GO:0005524">
    <property type="term" value="F:ATP binding"/>
    <property type="evidence" value="ECO:0007669"/>
    <property type="project" value="UniProtKB-UniRule"/>
</dbReference>
<keyword evidence="1" id="KW-0808">Transferase</keyword>
<keyword evidence="2 6" id="KW-0547">Nucleotide-binding</keyword>
<evidence type="ECO:0000256" key="6">
    <source>
        <dbReference type="PROSITE-ProRule" id="PRU10141"/>
    </source>
</evidence>
<dbReference type="SUPFAM" id="SSF48452">
    <property type="entry name" value="TPR-like"/>
    <property type="match status" value="1"/>
</dbReference>
<dbReference type="InterPro" id="IPR017441">
    <property type="entry name" value="Protein_kinase_ATP_BS"/>
</dbReference>
<keyword evidence="4 6" id="KW-0067">ATP-binding</keyword>
<dbReference type="KEGG" id="ggr:HKW67_16720"/>
<feature type="domain" description="Protein kinase" evidence="7">
    <location>
        <begin position="21"/>
        <end position="285"/>
    </location>
</feature>
<evidence type="ECO:0000256" key="5">
    <source>
        <dbReference type="PROSITE-ProRule" id="PRU00339"/>
    </source>
</evidence>
<dbReference type="PROSITE" id="PS50005">
    <property type="entry name" value="TPR"/>
    <property type="match status" value="1"/>
</dbReference>
<evidence type="ECO:0000256" key="4">
    <source>
        <dbReference type="ARBA" id="ARBA00022840"/>
    </source>
</evidence>
<dbReference type="Gene3D" id="1.10.510.10">
    <property type="entry name" value="Transferase(Phosphotransferase) domain 1"/>
    <property type="match status" value="1"/>
</dbReference>
<organism evidence="8 9">
    <name type="scientific">Gemmatimonas groenlandica</name>
    <dbReference type="NCBI Taxonomy" id="2732249"/>
    <lineage>
        <taxon>Bacteria</taxon>
        <taxon>Pseudomonadati</taxon>
        <taxon>Gemmatimonadota</taxon>
        <taxon>Gemmatimonadia</taxon>
        <taxon>Gemmatimonadales</taxon>
        <taxon>Gemmatimonadaceae</taxon>
        <taxon>Gemmatimonas</taxon>
    </lineage>
</organism>
<evidence type="ECO:0000256" key="2">
    <source>
        <dbReference type="ARBA" id="ARBA00022741"/>
    </source>
</evidence>
<sequence>MTDTPSADLQSRLTRALAGQYRIDRLLGQGGMGSVYLAQDETLDRPVAIKVVLPDVAGSADVRQRFVQESRTVARLRHPNIVAVYAAGEADGLLYFVMEYVPGESLRDRLTREQTLPTNDAVAILRDLGLALDYAHTAGVVHRDVKPENVLLDGESGRAMLTDFGVARAIAATDLRLTGAGFSLGSPRYMSPEQASGDGTLDGRSDLYSLGLIGYEIFSGQPAVTATTAASILVKHLTEQVPSLATLPSVPDDVANAVDQLLQKDPDARHQRGAAFAAALSGEVFDGNTPTSQIGRASGGTARAKKGMSSRNKAMALGGAALAIAASVFVVMSGGRSTNDKEWLVAPFEVQGPDRSLDWLREGSLNMLTLSLAQWEDLHVVEYERTLDLLRDAKLEDARRVGLDQARDIARHAGAGRVVMGQLTAIGDSLIVTASLYDVKSGNSTDKARVAAVKGSDPRTVFETVAGELLNLVGAPRLTFDLAKQTTTSVQAYRVYLEGLRHLNGWRLRAADSAFRRAIAADSTFALAHYRQSLALGWEASADTMRRVSAEASVRFASRLPLRQQELVKGNAELTRGFMAQETGDTATVRSSFLASRARLARLVASDSLDAEAWYALADADYHLVWGTSYGRSPDSTARYLNESLQGFRRTIALDSTFHLAYSHLVEMYNQSSSAGSFLVLVGDSIKAGGPESYERRIGTVEQVRALRAAASLRAREAAYAWISVDPDARAARRVLADNFVRAGYPDSSVRVLNEAMARPSVAHSSFLWTIADINARAFKRGAGPEAKLTLKRFTADSLLQFGLGERIGVIFGALTVGGLTGSPSLLDDVKTVAVKALPSLPGTTSAETRLVLESYALSIRSAMGVPLSGTDQQALLTMAQRMEKAPVMRRDPSLAYAAYLSTHDTQFAKSAMATVTSPGGLPELDGLIALEAGDTTRALRAIRTMPSADSIRRSPLGMNGMRSIGRAMLLAEMGDKRRAAELLETIDVQRMVSGNFVEVGWPWYVRSHVIRGRLYEQLGERQKAVAAFEKFLSLWPDAEAPLQPQLREARESVARLKDAARTP</sequence>
<dbReference type="InterPro" id="IPR011990">
    <property type="entry name" value="TPR-like_helical_dom_sf"/>
</dbReference>
<dbReference type="SUPFAM" id="SSF56112">
    <property type="entry name" value="Protein kinase-like (PK-like)"/>
    <property type="match status" value="1"/>
</dbReference>
<dbReference type="AlphaFoldDB" id="A0A6M4IVZ6"/>
<dbReference type="PROSITE" id="PS00108">
    <property type="entry name" value="PROTEIN_KINASE_ST"/>
    <property type="match status" value="1"/>
</dbReference>
<evidence type="ECO:0000256" key="3">
    <source>
        <dbReference type="ARBA" id="ARBA00022777"/>
    </source>
</evidence>
<dbReference type="InterPro" id="IPR019734">
    <property type="entry name" value="TPR_rpt"/>
</dbReference>
<feature type="binding site" evidence="6">
    <location>
        <position position="50"/>
    </location>
    <ligand>
        <name>ATP</name>
        <dbReference type="ChEBI" id="CHEBI:30616"/>
    </ligand>
</feature>
<accession>A0A6M4IVZ6</accession>
<keyword evidence="9" id="KW-1185">Reference proteome</keyword>
<dbReference type="InterPro" id="IPR008271">
    <property type="entry name" value="Ser/Thr_kinase_AS"/>
</dbReference>
<keyword evidence="3 8" id="KW-0418">Kinase</keyword>
<evidence type="ECO:0000313" key="9">
    <source>
        <dbReference type="Proteomes" id="UP000500938"/>
    </source>
</evidence>
<dbReference type="CDD" id="cd14014">
    <property type="entry name" value="STKc_PknB_like"/>
    <property type="match status" value="1"/>
</dbReference>